<name>A0A2A9DMU0_9CORY</name>
<dbReference type="Proteomes" id="UP000221653">
    <property type="component" value="Unassembled WGS sequence"/>
</dbReference>
<comment type="caution">
    <text evidence="2">The sequence shown here is derived from an EMBL/GenBank/DDBJ whole genome shotgun (WGS) entry which is preliminary data.</text>
</comment>
<protein>
    <submittedName>
        <fullName evidence="2">Uncharacterized protein</fullName>
    </submittedName>
</protein>
<evidence type="ECO:0000256" key="1">
    <source>
        <dbReference type="SAM" id="SignalP"/>
    </source>
</evidence>
<evidence type="ECO:0000313" key="2">
    <source>
        <dbReference type="EMBL" id="PFG27913.1"/>
    </source>
</evidence>
<dbReference type="EMBL" id="PDJF01000001">
    <property type="protein sequence ID" value="PFG27913.1"/>
    <property type="molecule type" value="Genomic_DNA"/>
</dbReference>
<proteinExistence type="predicted"/>
<keyword evidence="1" id="KW-0732">Signal</keyword>
<gene>
    <name evidence="2" type="ORF">ATK06_0995</name>
</gene>
<feature type="signal peptide" evidence="1">
    <location>
        <begin position="1"/>
        <end position="33"/>
    </location>
</feature>
<reference evidence="2 3" key="1">
    <citation type="submission" date="2017-10" db="EMBL/GenBank/DDBJ databases">
        <title>Sequencing the genomes of 1000 actinobacteria strains.</title>
        <authorList>
            <person name="Klenk H.-P."/>
        </authorList>
    </citation>
    <scope>NUCLEOTIDE SEQUENCE [LARGE SCALE GENOMIC DNA]</scope>
    <source>
        <strain evidence="2 3">DSM 20688</strain>
    </source>
</reference>
<feature type="chain" id="PRO_5013129103" evidence="1">
    <location>
        <begin position="34"/>
        <end position="69"/>
    </location>
</feature>
<organism evidence="2 3">
    <name type="scientific">Corynebacterium renale</name>
    <dbReference type="NCBI Taxonomy" id="1724"/>
    <lineage>
        <taxon>Bacteria</taxon>
        <taxon>Bacillati</taxon>
        <taxon>Actinomycetota</taxon>
        <taxon>Actinomycetes</taxon>
        <taxon>Mycobacteriales</taxon>
        <taxon>Corynebacteriaceae</taxon>
        <taxon>Corynebacterium</taxon>
    </lineage>
</organism>
<keyword evidence="3" id="KW-1185">Reference proteome</keyword>
<dbReference type="RefSeq" id="WP_048380959.1">
    <property type="nucleotide sequence ID" value="NZ_LDYE01000008.1"/>
</dbReference>
<dbReference type="AlphaFoldDB" id="A0A2A9DMU0"/>
<sequence length="69" mass="7018">MLRSLYSFPRAVLAAVVSVALALTAVVATPSQAQSRLFVDQGSVINAGKGGCTVGLVAKAEYEIPAAIV</sequence>
<evidence type="ECO:0000313" key="3">
    <source>
        <dbReference type="Proteomes" id="UP000221653"/>
    </source>
</evidence>
<accession>A0A2A9DMU0</accession>